<organism evidence="1 2">
    <name type="scientific">Endozoicomonas numazuensis</name>
    <dbReference type="NCBI Taxonomy" id="1137799"/>
    <lineage>
        <taxon>Bacteria</taxon>
        <taxon>Pseudomonadati</taxon>
        <taxon>Pseudomonadota</taxon>
        <taxon>Gammaproteobacteria</taxon>
        <taxon>Oceanospirillales</taxon>
        <taxon>Endozoicomonadaceae</taxon>
        <taxon>Endozoicomonas</taxon>
    </lineage>
</organism>
<accession>A0A081NIM1</accession>
<dbReference type="EMBL" id="JOKH01000002">
    <property type="protein sequence ID" value="KEQ18294.1"/>
    <property type="molecule type" value="Genomic_DNA"/>
</dbReference>
<dbReference type="RefSeq" id="WP_034835466.1">
    <property type="nucleotide sequence ID" value="NZ_JOKH01000002.1"/>
</dbReference>
<dbReference type="AlphaFoldDB" id="A0A081NIM1"/>
<dbReference type="Proteomes" id="UP000028073">
    <property type="component" value="Unassembled WGS sequence"/>
</dbReference>
<keyword evidence="2" id="KW-1185">Reference proteome</keyword>
<comment type="caution">
    <text evidence="1">The sequence shown here is derived from an EMBL/GenBank/DDBJ whole genome shotgun (WGS) entry which is preliminary data.</text>
</comment>
<reference evidence="1 2" key="1">
    <citation type="submission" date="2014-06" db="EMBL/GenBank/DDBJ databases">
        <title>Whole Genome Sequences of Three Symbiotic Endozoicomonas Bacteria.</title>
        <authorList>
            <person name="Neave M.J."/>
            <person name="Apprill A."/>
            <person name="Voolstra C.R."/>
        </authorList>
    </citation>
    <scope>NUCLEOTIDE SEQUENCE [LARGE SCALE GENOMIC DNA]</scope>
    <source>
        <strain evidence="1 2">DSM 25634</strain>
    </source>
</reference>
<name>A0A081NIM1_9GAMM</name>
<dbReference type="OrthoDB" id="7007936at2"/>
<sequence>MTQPVDDLAEIVDHFRPDYVVTPHIHVDAHQDHQYSTMAVREAIIKSGHTDVFVMFYANHLSNTNMHPFGLPDHLCLCPQSQGIQ</sequence>
<gene>
    <name evidence="1" type="ORF">GZ78_12295</name>
</gene>
<proteinExistence type="predicted"/>
<protein>
    <recommendedName>
        <fullName evidence="3">GlcNAc-PI de-N-acetylase</fullName>
    </recommendedName>
</protein>
<dbReference type="STRING" id="1137799.GZ78_12295"/>
<dbReference type="SUPFAM" id="SSF102588">
    <property type="entry name" value="LmbE-like"/>
    <property type="match status" value="1"/>
</dbReference>
<evidence type="ECO:0000313" key="1">
    <source>
        <dbReference type="EMBL" id="KEQ18294.1"/>
    </source>
</evidence>
<dbReference type="InterPro" id="IPR024078">
    <property type="entry name" value="LmbE-like_dom_sf"/>
</dbReference>
<evidence type="ECO:0000313" key="2">
    <source>
        <dbReference type="Proteomes" id="UP000028073"/>
    </source>
</evidence>
<dbReference type="Gene3D" id="3.40.50.10320">
    <property type="entry name" value="LmbE-like"/>
    <property type="match status" value="1"/>
</dbReference>
<evidence type="ECO:0008006" key="3">
    <source>
        <dbReference type="Google" id="ProtNLM"/>
    </source>
</evidence>